<dbReference type="SUPFAM" id="SSF88874">
    <property type="entry name" value="Receptor-binding domain of short tail fibre protein gp12"/>
    <property type="match status" value="1"/>
</dbReference>
<organism evidence="2 3">
    <name type="scientific">Pseudomonas lactis</name>
    <dbReference type="NCBI Taxonomy" id="1615674"/>
    <lineage>
        <taxon>Bacteria</taxon>
        <taxon>Pseudomonadati</taxon>
        <taxon>Pseudomonadota</taxon>
        <taxon>Gammaproteobacteria</taxon>
        <taxon>Pseudomonadales</taxon>
        <taxon>Pseudomonadaceae</taxon>
        <taxon>Pseudomonas</taxon>
    </lineage>
</organism>
<dbReference type="Gene3D" id="3.90.1340.10">
    <property type="entry name" value="Phage tail collar domain"/>
    <property type="match status" value="1"/>
</dbReference>
<comment type="caution">
    <text evidence="2">The sequence shown here is derived from an EMBL/GenBank/DDBJ whole genome shotgun (WGS) entry which is preliminary data.</text>
</comment>
<dbReference type="RefSeq" id="WP_278916773.1">
    <property type="nucleotide sequence ID" value="NZ_DYTS01000176.1"/>
</dbReference>
<evidence type="ECO:0000313" key="2">
    <source>
        <dbReference type="EMBL" id="HJH19054.1"/>
    </source>
</evidence>
<reference evidence="2" key="2">
    <citation type="submission" date="2021-09" db="EMBL/GenBank/DDBJ databases">
        <authorList>
            <person name="Gilroy R."/>
        </authorList>
    </citation>
    <scope>NUCLEOTIDE SEQUENCE</scope>
    <source>
        <strain evidence="2">ChiSjej2B20-17149</strain>
    </source>
</reference>
<sequence>MPRQPFNTRWAQGVESEDNLNTFKDPGDVRISTGWEGGQDKDAPPAGHENYWHNRVDSALQGVERQGVMIWHPQAIYGLGSPCYASDGNYYESLDAGNVGHNPISTSGFWRYVGPSFFSGFDPGDLKMVAHNKIPPAGWLKCNGAVILQASYPSLFSAIGTIWNTGGESNLQFRLPDYRGVFVRGFSDGSAIDAGRVFGNRQLDEFRRHLHTSAADNGGNTTFSNLGYKNSSGGMGGGVIRSSTTNTDESGGSETRPINNTANYWIKY</sequence>
<feature type="domain" description="Phage tail collar" evidence="1">
    <location>
        <begin position="133"/>
        <end position="183"/>
    </location>
</feature>
<evidence type="ECO:0000313" key="3">
    <source>
        <dbReference type="Proteomes" id="UP000752172"/>
    </source>
</evidence>
<proteinExistence type="predicted"/>
<reference evidence="2" key="1">
    <citation type="journal article" date="2021" name="PeerJ">
        <title>Extensive microbial diversity within the chicken gut microbiome revealed by metagenomics and culture.</title>
        <authorList>
            <person name="Gilroy R."/>
            <person name="Ravi A."/>
            <person name="Getino M."/>
            <person name="Pursley I."/>
            <person name="Horton D.L."/>
            <person name="Alikhan N.F."/>
            <person name="Baker D."/>
            <person name="Gharbi K."/>
            <person name="Hall N."/>
            <person name="Watson M."/>
            <person name="Adriaenssens E.M."/>
            <person name="Foster-Nyarko E."/>
            <person name="Jarju S."/>
            <person name="Secka A."/>
            <person name="Antonio M."/>
            <person name="Oren A."/>
            <person name="Chaudhuri R.R."/>
            <person name="La Ragione R."/>
            <person name="Hildebrand F."/>
            <person name="Pallen M.J."/>
        </authorList>
    </citation>
    <scope>NUCLEOTIDE SEQUENCE</scope>
    <source>
        <strain evidence="2">ChiSjej2B20-17149</strain>
    </source>
</reference>
<dbReference type="Proteomes" id="UP000752172">
    <property type="component" value="Unassembled WGS sequence"/>
</dbReference>
<dbReference type="EMBL" id="DYTS01000176">
    <property type="protein sequence ID" value="HJH19054.1"/>
    <property type="molecule type" value="Genomic_DNA"/>
</dbReference>
<dbReference type="InterPro" id="IPR011083">
    <property type="entry name" value="Phage_tail_collar_dom"/>
</dbReference>
<protein>
    <submittedName>
        <fullName evidence="2">Tail fiber protein</fullName>
    </submittedName>
</protein>
<dbReference type="InterPro" id="IPR037053">
    <property type="entry name" value="Phage_tail_collar_dom_sf"/>
</dbReference>
<name>A0A921NI52_9PSED</name>
<evidence type="ECO:0000259" key="1">
    <source>
        <dbReference type="Pfam" id="PF07484"/>
    </source>
</evidence>
<gene>
    <name evidence="2" type="ORF">K8W20_10125</name>
</gene>
<dbReference type="Pfam" id="PF07484">
    <property type="entry name" value="Collar"/>
    <property type="match status" value="1"/>
</dbReference>
<accession>A0A921NI52</accession>
<dbReference type="AlphaFoldDB" id="A0A921NI52"/>